<dbReference type="RefSeq" id="WP_034871039.1">
    <property type="nucleotide sequence ID" value="NZ_CAJJUP010000006.1"/>
</dbReference>
<proteinExistence type="predicted"/>
<reference evidence="2 3" key="1">
    <citation type="submission" date="2020-12" db="EMBL/GenBank/DDBJ databases">
        <title>FDA dAtabase for Regulatory Grade micrObial Sequences (FDA-ARGOS): Supporting development and validation of Infectious Disease Dx tests.</title>
        <authorList>
            <person name="Kerrigan L."/>
            <person name="Long C."/>
            <person name="Tallon L."/>
            <person name="Sadzewicz L."/>
            <person name="Zhao X."/>
            <person name="Boylan J."/>
            <person name="Ott S."/>
            <person name="Bowen H."/>
            <person name="Vavikolanu K."/>
            <person name="Mehta A."/>
            <person name="Aluvathingal J."/>
            <person name="Nadendla S."/>
            <person name="Yan Y."/>
            <person name="Sichtig H."/>
        </authorList>
    </citation>
    <scope>NUCLEOTIDE SEQUENCE [LARGE SCALE GENOMIC DNA]</scope>
    <source>
        <strain evidence="2 3">FDAARGOS_1031</strain>
    </source>
</reference>
<dbReference type="EMBL" id="CP067018">
    <property type="protein sequence ID" value="QQN59165.1"/>
    <property type="molecule type" value="Genomic_DNA"/>
</dbReference>
<keyword evidence="1" id="KW-0812">Transmembrane</keyword>
<feature type="transmembrane region" description="Helical" evidence="1">
    <location>
        <begin position="26"/>
        <end position="44"/>
    </location>
</feature>
<evidence type="ECO:0000313" key="2">
    <source>
        <dbReference type="EMBL" id="QQN59165.1"/>
    </source>
</evidence>
<protein>
    <submittedName>
        <fullName evidence="2">Uncharacterized protein</fullName>
    </submittedName>
</protein>
<dbReference type="KEGG" id="egm:AYC65_10995"/>
<dbReference type="OrthoDB" id="1349101at2"/>
<evidence type="ECO:0000313" key="3">
    <source>
        <dbReference type="Proteomes" id="UP000595426"/>
    </source>
</evidence>
<dbReference type="GeneID" id="93133433"/>
<evidence type="ECO:0000256" key="1">
    <source>
        <dbReference type="SAM" id="Phobius"/>
    </source>
</evidence>
<name>A0A7T7UZN2_9FLAO</name>
<accession>A0A7T7UZN2</accession>
<sequence length="239" mass="26716">MENQKNQNSIEKLHREIKKIKNQNKILSFSLFIIVISFFAYSFSTNPEAKFSSIRVKNIIVEDGMGKDRIIIASDFSKTKSRIRKDSLGGVLVLDENGHDQVLLGHSRTAQFNGKKIIRTQNEKPYGLYINDENGDERGGITYYNKRKIAVLGLDNSTGEGVHLLASEKGFNNFSTGILVQKTGGNGSLFAGETTDGKMMLSLNANKNTTNFYADKSSSAIEYKDLKTDSIKQILKIYK</sequence>
<keyword evidence="1" id="KW-0472">Membrane</keyword>
<organism evidence="2 3">
    <name type="scientific">Elizabethkingia bruuniana</name>
    <dbReference type="NCBI Taxonomy" id="1756149"/>
    <lineage>
        <taxon>Bacteria</taxon>
        <taxon>Pseudomonadati</taxon>
        <taxon>Bacteroidota</taxon>
        <taxon>Flavobacteriia</taxon>
        <taxon>Flavobacteriales</taxon>
        <taxon>Weeksellaceae</taxon>
        <taxon>Elizabethkingia</taxon>
    </lineage>
</organism>
<keyword evidence="3" id="KW-1185">Reference proteome</keyword>
<keyword evidence="1" id="KW-1133">Transmembrane helix</keyword>
<gene>
    <name evidence="2" type="ORF">I6H88_00840</name>
</gene>
<dbReference type="Proteomes" id="UP000595426">
    <property type="component" value="Chromosome"/>
</dbReference>
<dbReference type="AlphaFoldDB" id="A0A7T7UZN2"/>